<gene>
    <name evidence="1" type="ORF">METZ01_LOCUS257306</name>
</gene>
<evidence type="ECO:0000313" key="1">
    <source>
        <dbReference type="EMBL" id="SVC04452.1"/>
    </source>
</evidence>
<protein>
    <submittedName>
        <fullName evidence="1">Uncharacterized protein</fullName>
    </submittedName>
</protein>
<organism evidence="1">
    <name type="scientific">marine metagenome</name>
    <dbReference type="NCBI Taxonomy" id="408172"/>
    <lineage>
        <taxon>unclassified sequences</taxon>
        <taxon>metagenomes</taxon>
        <taxon>ecological metagenomes</taxon>
    </lineage>
</organism>
<name>A0A382IZ64_9ZZZZ</name>
<sequence>MDFAVCEADVVVREGPWRWTKIDGTVDGVEAAVVAGAVQGVFLRVEVNGAEEVSATLGIGSVFAGSEAEKDGGIVLRGITHKFAFAGSEFRDVGDGNEFGGLGAGDFH</sequence>
<reference evidence="1" key="1">
    <citation type="submission" date="2018-05" db="EMBL/GenBank/DDBJ databases">
        <authorList>
            <person name="Lanie J.A."/>
            <person name="Ng W.-L."/>
            <person name="Kazmierczak K.M."/>
            <person name="Andrzejewski T.M."/>
            <person name="Davidsen T.M."/>
            <person name="Wayne K.J."/>
            <person name="Tettelin H."/>
            <person name="Glass J.I."/>
            <person name="Rusch D."/>
            <person name="Podicherti R."/>
            <person name="Tsui H.-C.T."/>
            <person name="Winkler M.E."/>
        </authorList>
    </citation>
    <scope>NUCLEOTIDE SEQUENCE</scope>
</reference>
<dbReference type="EMBL" id="UINC01070362">
    <property type="protein sequence ID" value="SVC04452.1"/>
    <property type="molecule type" value="Genomic_DNA"/>
</dbReference>
<proteinExistence type="predicted"/>
<accession>A0A382IZ64</accession>
<dbReference type="AlphaFoldDB" id="A0A382IZ64"/>